<dbReference type="GO" id="GO:0005886">
    <property type="term" value="C:plasma membrane"/>
    <property type="evidence" value="ECO:0007669"/>
    <property type="project" value="UniProtKB-SubCell"/>
</dbReference>
<evidence type="ECO:0000259" key="11">
    <source>
        <dbReference type="PROSITE" id="PS50109"/>
    </source>
</evidence>
<keyword evidence="9" id="KW-0472">Membrane</keyword>
<dbReference type="SUPFAM" id="SSF47384">
    <property type="entry name" value="Homodimeric domain of signal transducing histidine kinase"/>
    <property type="match status" value="1"/>
</dbReference>
<dbReference type="Pfam" id="PF00497">
    <property type="entry name" value="SBP_bac_3"/>
    <property type="match status" value="1"/>
</dbReference>
<dbReference type="SUPFAM" id="SSF53850">
    <property type="entry name" value="Periplasmic binding protein-like II"/>
    <property type="match status" value="2"/>
</dbReference>
<dbReference type="CDD" id="cd16922">
    <property type="entry name" value="HATPase_EvgS-ArcB-TorS-like"/>
    <property type="match status" value="1"/>
</dbReference>
<feature type="transmembrane region" description="Helical" evidence="9">
    <location>
        <begin position="518"/>
        <end position="539"/>
    </location>
</feature>
<evidence type="ECO:0000256" key="3">
    <source>
        <dbReference type="ARBA" id="ARBA00012438"/>
    </source>
</evidence>
<evidence type="ECO:0000313" key="14">
    <source>
        <dbReference type="Proteomes" id="UP000225608"/>
    </source>
</evidence>
<dbReference type="Pfam" id="PF00512">
    <property type="entry name" value="HisKA"/>
    <property type="match status" value="1"/>
</dbReference>
<dbReference type="PROSITE" id="PS50109">
    <property type="entry name" value="HIS_KIN"/>
    <property type="match status" value="1"/>
</dbReference>
<sequence length="936" mass="102185">MHVRASAVLRSVIYRALAIVLAALAVLSSIAPAQAFADDSSQPVKTVRVGWLVNNEGFQDGTPGERLSGWGYEYLQTLSYYTPGWQYEYVSGTFTELMEKLEAGEIDLMPNISYSEERAQKLLFSSNPEGTERYYIYARPDRDDLAKGDPQALQGLTIGFNPGVMQTIVGQQWLANEGITCTYKEISSNGDLFDALANGEVDAIVMNDTTSSPNASPMFYIGSSDYYFAVPKSRPDLMNDINAAMTAIARVNPRYNDEVKSSYSTQNSGSSSLNGPECSWLKANNNTITLGYITGKLPYCNEDEDGEMEGSLASLATTLHDKFGITVKTVAFDSYKMMSKALSKGSIDVALPVYRDYWFAEQTGVVQSISLGTISLTAIHTGSNLNKDLQNIACTKSSFVNKNALESLFPTATVTEYQSDDEAFDALRKGTARCIVAPSSRVKTIGDRYDLEDCETTELPDTCELSCWISRGKPELLGIINKGIINAGESLSASNFSSTSYTAQESNTLQFLYRNRTAIAAALIGMLSVGVVLLIWALVRARTERKKADAANAAKTAFLTRMSHDIRTPLNGILGLIEIEELKEGDMQVARESRAKARVAANHLLSLINDILEMGKIEDRKLTLEHAPFNLKELCDDTLVLCKLRASSNGITMQDNSLPYATGPYMIGSPTHIRQIMINLLDNSIKYNKHGGSVTFSSKTKPLDDGRALFCFSVSDTGIGMAPEFLKHIYEPFAQEGDDARSKFQGTGMGMPIVKSLIELMGGTIEVSSELHVGTTFYVEIPLDIDKNPRARANTVERALDCSLADMNVLLAEDNELNAEIAQTLLESEGVVVTRAVNGNEVVDLYLSHPAGSFDAILMDIMMPDMDGYEATRAIRLSEKVDAADIPIIALTANAFAEDAKAAHDAGMNAHLSKPLDFNKLKNILARIKKNGSVSL</sequence>
<dbReference type="SUPFAM" id="SSF55874">
    <property type="entry name" value="ATPase domain of HSP90 chaperone/DNA topoisomerase II/histidine kinase"/>
    <property type="match status" value="1"/>
</dbReference>
<dbReference type="CDD" id="cd00082">
    <property type="entry name" value="HisKA"/>
    <property type="match status" value="1"/>
</dbReference>
<keyword evidence="4 8" id="KW-0597">Phosphoprotein</keyword>
<accession>A0A2D1TUY1</accession>
<keyword evidence="9" id="KW-1133">Transmembrane helix</keyword>
<evidence type="ECO:0000256" key="5">
    <source>
        <dbReference type="ARBA" id="ARBA00022679"/>
    </source>
</evidence>
<dbReference type="SMART" id="SM00062">
    <property type="entry name" value="PBPb"/>
    <property type="match status" value="1"/>
</dbReference>
<dbReference type="InterPro" id="IPR001638">
    <property type="entry name" value="Solute-binding_3/MltF_N"/>
</dbReference>
<dbReference type="Pfam" id="PF00072">
    <property type="entry name" value="Response_reg"/>
    <property type="match status" value="1"/>
</dbReference>
<dbReference type="InterPro" id="IPR036097">
    <property type="entry name" value="HisK_dim/P_sf"/>
</dbReference>
<name>A0A2D1TUY1_9ACTN</name>
<dbReference type="PROSITE" id="PS50110">
    <property type="entry name" value="RESPONSE_REGULATORY"/>
    <property type="match status" value="1"/>
</dbReference>
<dbReference type="SMART" id="SM00387">
    <property type="entry name" value="HATPase_c"/>
    <property type="match status" value="1"/>
</dbReference>
<evidence type="ECO:0000256" key="6">
    <source>
        <dbReference type="ARBA" id="ARBA00022777"/>
    </source>
</evidence>
<keyword evidence="6" id="KW-0418">Kinase</keyword>
<dbReference type="AlphaFoldDB" id="A0A2D1TUY1"/>
<dbReference type="SMART" id="SM00388">
    <property type="entry name" value="HisKA"/>
    <property type="match status" value="1"/>
</dbReference>
<feature type="domain" description="Histidine kinase" evidence="11">
    <location>
        <begin position="561"/>
        <end position="785"/>
    </location>
</feature>
<feature type="chain" id="PRO_5013541222" description="histidine kinase" evidence="10">
    <location>
        <begin position="38"/>
        <end position="936"/>
    </location>
</feature>
<dbReference type="Gene3D" id="3.40.190.10">
    <property type="entry name" value="Periplasmic binding protein-like II"/>
    <property type="match status" value="4"/>
</dbReference>
<dbReference type="Gene3D" id="1.10.287.130">
    <property type="match status" value="1"/>
</dbReference>
<dbReference type="EC" id="2.7.13.3" evidence="3"/>
<evidence type="ECO:0000256" key="1">
    <source>
        <dbReference type="ARBA" id="ARBA00000085"/>
    </source>
</evidence>
<evidence type="ECO:0000313" key="13">
    <source>
        <dbReference type="EMBL" id="ATP53104.1"/>
    </source>
</evidence>
<evidence type="ECO:0000259" key="12">
    <source>
        <dbReference type="PROSITE" id="PS50110"/>
    </source>
</evidence>
<dbReference type="InterPro" id="IPR011006">
    <property type="entry name" value="CheY-like_superfamily"/>
</dbReference>
<dbReference type="SMART" id="SM00448">
    <property type="entry name" value="REC"/>
    <property type="match status" value="1"/>
</dbReference>
<evidence type="ECO:0000256" key="4">
    <source>
        <dbReference type="ARBA" id="ARBA00022553"/>
    </source>
</evidence>
<keyword evidence="5" id="KW-0808">Transferase</keyword>
<dbReference type="CDD" id="cd17546">
    <property type="entry name" value="REC_hyHK_CKI1_RcsC-like"/>
    <property type="match status" value="1"/>
</dbReference>
<keyword evidence="7" id="KW-0902">Two-component regulatory system</keyword>
<keyword evidence="10" id="KW-0732">Signal</keyword>
<feature type="domain" description="Response regulatory" evidence="12">
    <location>
        <begin position="808"/>
        <end position="929"/>
    </location>
</feature>
<evidence type="ECO:0000256" key="7">
    <source>
        <dbReference type="ARBA" id="ARBA00023012"/>
    </source>
</evidence>
<gene>
    <name evidence="13" type="ORF">CSV91_00215</name>
</gene>
<proteinExistence type="predicted"/>
<dbReference type="PANTHER" id="PTHR43047">
    <property type="entry name" value="TWO-COMPONENT HISTIDINE PROTEIN KINASE"/>
    <property type="match status" value="1"/>
</dbReference>
<evidence type="ECO:0000256" key="2">
    <source>
        <dbReference type="ARBA" id="ARBA00004236"/>
    </source>
</evidence>
<evidence type="ECO:0000256" key="9">
    <source>
        <dbReference type="SAM" id="Phobius"/>
    </source>
</evidence>
<organism evidence="13 14">
    <name type="scientific">Collinsella aerofaciens</name>
    <dbReference type="NCBI Taxonomy" id="74426"/>
    <lineage>
        <taxon>Bacteria</taxon>
        <taxon>Bacillati</taxon>
        <taxon>Actinomycetota</taxon>
        <taxon>Coriobacteriia</taxon>
        <taxon>Coriobacteriales</taxon>
        <taxon>Coriobacteriaceae</taxon>
        <taxon>Collinsella</taxon>
    </lineage>
</organism>
<dbReference type="EMBL" id="CP024160">
    <property type="protein sequence ID" value="ATP53104.1"/>
    <property type="molecule type" value="Genomic_DNA"/>
</dbReference>
<dbReference type="InterPro" id="IPR001789">
    <property type="entry name" value="Sig_transdc_resp-reg_receiver"/>
</dbReference>
<dbReference type="InterPro" id="IPR036890">
    <property type="entry name" value="HATPase_C_sf"/>
</dbReference>
<keyword evidence="9" id="KW-0812">Transmembrane</keyword>
<dbReference type="Gene3D" id="3.30.565.10">
    <property type="entry name" value="Histidine kinase-like ATPase, C-terminal domain"/>
    <property type="match status" value="1"/>
</dbReference>
<dbReference type="Gene3D" id="3.40.50.2300">
    <property type="match status" value="1"/>
</dbReference>
<protein>
    <recommendedName>
        <fullName evidence="3">histidine kinase</fullName>
        <ecNumber evidence="3">2.7.13.3</ecNumber>
    </recommendedName>
</protein>
<dbReference type="Pfam" id="PF02518">
    <property type="entry name" value="HATPase_c"/>
    <property type="match status" value="1"/>
</dbReference>
<dbReference type="SUPFAM" id="SSF52172">
    <property type="entry name" value="CheY-like"/>
    <property type="match status" value="1"/>
</dbReference>
<feature type="modified residue" description="4-aspartylphosphate" evidence="8">
    <location>
        <position position="860"/>
    </location>
</feature>
<dbReference type="Proteomes" id="UP000225608">
    <property type="component" value="Chromosome"/>
</dbReference>
<dbReference type="InterPro" id="IPR003661">
    <property type="entry name" value="HisK_dim/P_dom"/>
</dbReference>
<comment type="catalytic activity">
    <reaction evidence="1">
        <text>ATP + protein L-histidine = ADP + protein N-phospho-L-histidine.</text>
        <dbReference type="EC" id="2.7.13.3"/>
    </reaction>
</comment>
<dbReference type="PRINTS" id="PR00344">
    <property type="entry name" value="BCTRLSENSOR"/>
</dbReference>
<dbReference type="InterPro" id="IPR003594">
    <property type="entry name" value="HATPase_dom"/>
</dbReference>
<evidence type="ECO:0000256" key="8">
    <source>
        <dbReference type="PROSITE-ProRule" id="PRU00169"/>
    </source>
</evidence>
<reference evidence="13 14" key="1">
    <citation type="submission" date="2017-10" db="EMBL/GenBank/DDBJ databases">
        <title>Complete genome sequence of Collinsella aerofaciens isolated from the gut of a healthy adult Indian.</title>
        <authorList>
            <person name="Bag S."/>
            <person name="Ghosh T.S."/>
            <person name="Das B."/>
        </authorList>
    </citation>
    <scope>NUCLEOTIDE SEQUENCE [LARGE SCALE GENOMIC DNA]</scope>
    <source>
        <strain evidence="14">indica</strain>
    </source>
</reference>
<comment type="subcellular location">
    <subcellularLocation>
        <location evidence="2">Cell membrane</location>
    </subcellularLocation>
</comment>
<dbReference type="InterPro" id="IPR005467">
    <property type="entry name" value="His_kinase_dom"/>
</dbReference>
<dbReference type="KEGG" id="caer:CSV91_00215"/>
<evidence type="ECO:0000256" key="10">
    <source>
        <dbReference type="SAM" id="SignalP"/>
    </source>
</evidence>
<dbReference type="InterPro" id="IPR004358">
    <property type="entry name" value="Sig_transdc_His_kin-like_C"/>
</dbReference>
<dbReference type="GO" id="GO:0000155">
    <property type="term" value="F:phosphorelay sensor kinase activity"/>
    <property type="evidence" value="ECO:0007669"/>
    <property type="project" value="InterPro"/>
</dbReference>
<feature type="signal peptide" evidence="10">
    <location>
        <begin position="1"/>
        <end position="37"/>
    </location>
</feature>